<keyword evidence="6" id="KW-1185">Reference proteome</keyword>
<dbReference type="AlphaFoldDB" id="A0A8J5F830"/>
<dbReference type="PROSITE" id="PS51375">
    <property type="entry name" value="PPR"/>
    <property type="match status" value="4"/>
</dbReference>
<sequence length="450" mass="50457">MSPRFRRLFPLRLFVRTLFPSQAPQTHPDPFYLFSSPSPHAPSVPSPCNLVRALSSQVTGRSDTSRRSRTPRVPGVEPSAISHLIASIAGGSDDLESQLHLLNLTPSHALVLEVLRASNDRAVSALRFFRWVLASHPDFRPNSEAYNQMVCNLGLVDDYDSMHCMLVQLSSMGHSLTEEAFSFLSRRGTVGVKESAKRIAELLNKVGGSCRGTGIFSLIKFLCSMNAFDTAIFVMSETARRTSYYNVLIAAKCRRRDFEGARGLFDEMRRSGCDPTTKSYNYLLGSLFKNGRFVEACDLLEAMEKSGYLPDLGTFELVLIHACKAKRMRFAIKFLDRMLSEGFKPSLAIDAAFIKGFFGSGCAEDAYQYVVNMSTKVKYSTNVNYSLLAKLYCMSGRVEEAGRILLELMDKGLKPNFPVYMRVKKDLVKLSREDLASKLKDKFNFLTHVR</sequence>
<feature type="repeat" description="PPR" evidence="3">
    <location>
        <begin position="381"/>
        <end position="415"/>
    </location>
</feature>
<feature type="repeat" description="PPR" evidence="3">
    <location>
        <begin position="241"/>
        <end position="275"/>
    </location>
</feature>
<evidence type="ECO:0000256" key="3">
    <source>
        <dbReference type="PROSITE-ProRule" id="PRU00708"/>
    </source>
</evidence>
<evidence type="ECO:0000256" key="4">
    <source>
        <dbReference type="SAM" id="MobiDB-lite"/>
    </source>
</evidence>
<evidence type="ECO:0000256" key="1">
    <source>
        <dbReference type="ARBA" id="ARBA00007626"/>
    </source>
</evidence>
<protein>
    <recommendedName>
        <fullName evidence="7">Pentatricopeptide repeat-containing protein</fullName>
    </recommendedName>
</protein>
<proteinExistence type="inferred from homology"/>
<dbReference type="InterPro" id="IPR002885">
    <property type="entry name" value="PPR_rpt"/>
</dbReference>
<dbReference type="InterPro" id="IPR011990">
    <property type="entry name" value="TPR-like_helical_dom_sf"/>
</dbReference>
<gene>
    <name evidence="5" type="ORF">ZIOFF_058201</name>
</gene>
<comment type="caution">
    <text evidence="5">The sequence shown here is derived from an EMBL/GenBank/DDBJ whole genome shotgun (WGS) entry which is preliminary data.</text>
</comment>
<name>A0A8J5F830_ZINOF</name>
<evidence type="ECO:0000313" key="5">
    <source>
        <dbReference type="EMBL" id="KAG6481597.1"/>
    </source>
</evidence>
<dbReference type="PANTHER" id="PTHR47936">
    <property type="entry name" value="PPR_LONG DOMAIN-CONTAINING PROTEIN"/>
    <property type="match status" value="1"/>
</dbReference>
<feature type="repeat" description="PPR" evidence="3">
    <location>
        <begin position="276"/>
        <end position="310"/>
    </location>
</feature>
<feature type="region of interest" description="Disordered" evidence="4">
    <location>
        <begin position="56"/>
        <end position="76"/>
    </location>
</feature>
<dbReference type="EMBL" id="JACMSC010000016">
    <property type="protein sequence ID" value="KAG6481597.1"/>
    <property type="molecule type" value="Genomic_DNA"/>
</dbReference>
<dbReference type="Pfam" id="PF01535">
    <property type="entry name" value="PPR"/>
    <property type="match status" value="2"/>
</dbReference>
<dbReference type="Gene3D" id="1.25.40.10">
    <property type="entry name" value="Tetratricopeptide repeat domain"/>
    <property type="match status" value="2"/>
</dbReference>
<comment type="similarity">
    <text evidence="1">Belongs to the PPR family. P subfamily.</text>
</comment>
<evidence type="ECO:0008006" key="7">
    <source>
        <dbReference type="Google" id="ProtNLM"/>
    </source>
</evidence>
<evidence type="ECO:0000256" key="2">
    <source>
        <dbReference type="ARBA" id="ARBA00022737"/>
    </source>
</evidence>
<evidence type="ECO:0000313" key="6">
    <source>
        <dbReference type="Proteomes" id="UP000734854"/>
    </source>
</evidence>
<organism evidence="5 6">
    <name type="scientific">Zingiber officinale</name>
    <name type="common">Ginger</name>
    <name type="synonym">Amomum zingiber</name>
    <dbReference type="NCBI Taxonomy" id="94328"/>
    <lineage>
        <taxon>Eukaryota</taxon>
        <taxon>Viridiplantae</taxon>
        <taxon>Streptophyta</taxon>
        <taxon>Embryophyta</taxon>
        <taxon>Tracheophyta</taxon>
        <taxon>Spermatophyta</taxon>
        <taxon>Magnoliopsida</taxon>
        <taxon>Liliopsida</taxon>
        <taxon>Zingiberales</taxon>
        <taxon>Zingiberaceae</taxon>
        <taxon>Zingiber</taxon>
    </lineage>
</organism>
<dbReference type="Pfam" id="PF13041">
    <property type="entry name" value="PPR_2"/>
    <property type="match status" value="1"/>
</dbReference>
<keyword evidence="2" id="KW-0677">Repeat</keyword>
<feature type="repeat" description="PPR" evidence="3">
    <location>
        <begin position="311"/>
        <end position="345"/>
    </location>
</feature>
<dbReference type="Proteomes" id="UP000734854">
    <property type="component" value="Unassembled WGS sequence"/>
</dbReference>
<dbReference type="NCBIfam" id="TIGR00756">
    <property type="entry name" value="PPR"/>
    <property type="match status" value="4"/>
</dbReference>
<dbReference type="PANTHER" id="PTHR47936:SF3">
    <property type="entry name" value="PENTACOTRIPEPTIDE-REPEAT REGION OF PRORP DOMAIN-CONTAINING PROTEIN"/>
    <property type="match status" value="1"/>
</dbReference>
<reference evidence="5 6" key="1">
    <citation type="submission" date="2020-08" db="EMBL/GenBank/DDBJ databases">
        <title>Plant Genome Project.</title>
        <authorList>
            <person name="Zhang R.-G."/>
        </authorList>
    </citation>
    <scope>NUCLEOTIDE SEQUENCE [LARGE SCALE GENOMIC DNA]</scope>
    <source>
        <tissue evidence="5">Rhizome</tissue>
    </source>
</reference>
<accession>A0A8J5F830</accession>